<feature type="compositionally biased region" description="Low complexity" evidence="1">
    <location>
        <begin position="176"/>
        <end position="186"/>
    </location>
</feature>
<comment type="caution">
    <text evidence="2">The sequence shown here is derived from an EMBL/GenBank/DDBJ whole genome shotgun (WGS) entry which is preliminary data.</text>
</comment>
<dbReference type="EMBL" id="JAHLQJ010000007">
    <property type="protein sequence ID" value="MBU5672164.1"/>
    <property type="molecule type" value="Genomic_DNA"/>
</dbReference>
<feature type="compositionally biased region" description="Basic and acidic residues" evidence="1">
    <location>
        <begin position="247"/>
        <end position="273"/>
    </location>
</feature>
<evidence type="ECO:0000256" key="1">
    <source>
        <dbReference type="SAM" id="MobiDB-lite"/>
    </source>
</evidence>
<keyword evidence="3" id="KW-1185">Reference proteome</keyword>
<protein>
    <submittedName>
        <fullName evidence="2">PcfB family protein</fullName>
    </submittedName>
</protein>
<organism evidence="2 3">
    <name type="scientific">Paenibacillus brevis</name>
    <dbReference type="NCBI Taxonomy" id="2841508"/>
    <lineage>
        <taxon>Bacteria</taxon>
        <taxon>Bacillati</taxon>
        <taxon>Bacillota</taxon>
        <taxon>Bacilli</taxon>
        <taxon>Bacillales</taxon>
        <taxon>Paenibacillaceae</taxon>
        <taxon>Paenibacillus</taxon>
    </lineage>
</organism>
<evidence type="ECO:0000313" key="3">
    <source>
        <dbReference type="Proteomes" id="UP000743001"/>
    </source>
</evidence>
<reference evidence="2 3" key="1">
    <citation type="submission" date="2021-06" db="EMBL/GenBank/DDBJ databases">
        <authorList>
            <person name="Sun Q."/>
            <person name="Li D."/>
        </authorList>
    </citation>
    <scope>NUCLEOTIDE SEQUENCE [LARGE SCALE GENOMIC DNA]</scope>
    <source>
        <strain evidence="2 3">MSJ-6</strain>
    </source>
</reference>
<dbReference type="InterPro" id="IPR024234">
    <property type="entry name" value="DUF3801"/>
</dbReference>
<dbReference type="Pfam" id="PF12687">
    <property type="entry name" value="DUF3801"/>
    <property type="match status" value="1"/>
</dbReference>
<dbReference type="Proteomes" id="UP000743001">
    <property type="component" value="Unassembled WGS sequence"/>
</dbReference>
<name>A0ABS6FPV6_9BACL</name>
<proteinExistence type="predicted"/>
<gene>
    <name evidence="2" type="ORF">KQJ23_10055</name>
</gene>
<feature type="region of interest" description="Disordered" evidence="1">
    <location>
        <begin position="122"/>
        <end position="154"/>
    </location>
</feature>
<feature type="compositionally biased region" description="Polar residues" evidence="1">
    <location>
        <begin position="207"/>
        <end position="231"/>
    </location>
</feature>
<sequence length="304" mass="34060">MSLRGIEVMAKISGEGAKHLAVYLFAVLQGQKQTRGRTRLENLLRSGKELKVFAVRNEDLPTFCKEAKRYGVLYCALRDKKSVDGMCDVMVRAEDASKINRIVERFQLATVDTASIKNEIEQARQEKQAGSMESERAMEAVEHKEPQSEEPEVPATAISEEFLDELLGKQEPPEGVEPGNEVLEGELPVHEEPLDEVEELEYLPLPSQSESQNQPEPLSPSAPTSAHSVASETILEQPKQKVSVRQLLREIREENRAAEKQRQQQQQEREPGLPKRKGRGKAPVAVNAPVETPNRSNRKRGKAK</sequence>
<evidence type="ECO:0000313" key="2">
    <source>
        <dbReference type="EMBL" id="MBU5672164.1"/>
    </source>
</evidence>
<feature type="region of interest" description="Disordered" evidence="1">
    <location>
        <begin position="170"/>
        <end position="304"/>
    </location>
</feature>
<accession>A0ABS6FPV6</accession>
<feature type="compositionally biased region" description="Basic and acidic residues" evidence="1">
    <location>
        <begin position="122"/>
        <end position="147"/>
    </location>
</feature>